<sequence length="51" mass="6055">MSKMRKKADLPSKICASCGLPFAWRKKWERDWDNVKYCSDRCRRDSKSNTA</sequence>
<dbReference type="OrthoDB" id="27194at2"/>
<dbReference type="EMBL" id="WTYE01000001">
    <property type="protein sequence ID" value="MXP32890.1"/>
    <property type="molecule type" value="Genomic_DNA"/>
</dbReference>
<organism evidence="1 2">
    <name type="scientific">Parerythrobacter jejuensis</name>
    <dbReference type="NCBI Taxonomy" id="795812"/>
    <lineage>
        <taxon>Bacteria</taxon>
        <taxon>Pseudomonadati</taxon>
        <taxon>Pseudomonadota</taxon>
        <taxon>Alphaproteobacteria</taxon>
        <taxon>Sphingomonadales</taxon>
        <taxon>Erythrobacteraceae</taxon>
        <taxon>Parerythrobacter</taxon>
    </lineage>
</organism>
<name>A0A845ARF2_9SPHN</name>
<dbReference type="Proteomes" id="UP000446786">
    <property type="component" value="Unassembled WGS sequence"/>
</dbReference>
<dbReference type="PIRSF" id="PIRSF037205">
    <property type="entry name" value="UCP037205"/>
    <property type="match status" value="1"/>
</dbReference>
<dbReference type="PANTHER" id="PTHR37463">
    <property type="entry name" value="GSL3115 PROTEIN"/>
    <property type="match status" value="1"/>
</dbReference>
<dbReference type="AlphaFoldDB" id="A0A845ARF2"/>
<protein>
    <submittedName>
        <fullName evidence="1">DUF2256 domain-containing protein</fullName>
    </submittedName>
</protein>
<dbReference type="Pfam" id="PF10013">
    <property type="entry name" value="DUF2256"/>
    <property type="match status" value="1"/>
</dbReference>
<evidence type="ECO:0000313" key="2">
    <source>
        <dbReference type="Proteomes" id="UP000446786"/>
    </source>
</evidence>
<proteinExistence type="predicted"/>
<gene>
    <name evidence="1" type="ORF">GRI94_13750</name>
</gene>
<dbReference type="PANTHER" id="PTHR37463:SF1">
    <property type="entry name" value="DUF2256 DOMAIN-CONTAINING PROTEIN"/>
    <property type="match status" value="1"/>
</dbReference>
<accession>A0A845ARF2</accession>
<dbReference type="InterPro" id="IPR017136">
    <property type="entry name" value="UCP037205"/>
</dbReference>
<evidence type="ECO:0000313" key="1">
    <source>
        <dbReference type="EMBL" id="MXP32890.1"/>
    </source>
</evidence>
<keyword evidence="2" id="KW-1185">Reference proteome</keyword>
<reference evidence="1 2" key="1">
    <citation type="submission" date="2019-12" db="EMBL/GenBank/DDBJ databases">
        <title>Genomic-based taxomic classification of the family Erythrobacteraceae.</title>
        <authorList>
            <person name="Xu L."/>
        </authorList>
    </citation>
    <scope>NUCLEOTIDE SEQUENCE [LARGE SCALE GENOMIC DNA]</scope>
    <source>
        <strain evidence="1 2">JCM 16677</strain>
    </source>
</reference>
<comment type="caution">
    <text evidence="1">The sequence shown here is derived from an EMBL/GenBank/DDBJ whole genome shotgun (WGS) entry which is preliminary data.</text>
</comment>